<keyword evidence="1" id="KW-0812">Transmembrane</keyword>
<feature type="transmembrane region" description="Helical" evidence="1">
    <location>
        <begin position="12"/>
        <end position="31"/>
    </location>
</feature>
<dbReference type="AlphaFoldDB" id="A0A3G4VEB5"/>
<protein>
    <recommendedName>
        <fullName evidence="2">CD-NTase-associated protein 15 domain-containing protein</fullName>
    </recommendedName>
</protein>
<keyword evidence="1" id="KW-1133">Transmembrane helix</keyword>
<dbReference type="Proteomes" id="UP000279760">
    <property type="component" value="Chromosome 1"/>
</dbReference>
<feature type="transmembrane region" description="Helical" evidence="1">
    <location>
        <begin position="51"/>
        <end position="71"/>
    </location>
</feature>
<evidence type="ECO:0000313" key="4">
    <source>
        <dbReference type="Proteomes" id="UP000279760"/>
    </source>
</evidence>
<evidence type="ECO:0000259" key="2">
    <source>
        <dbReference type="Pfam" id="PF18153"/>
    </source>
</evidence>
<dbReference type="RefSeq" id="WP_124941046.1">
    <property type="nucleotide sequence ID" value="NZ_CP033577.1"/>
</dbReference>
<dbReference type="EMBL" id="CP033577">
    <property type="protein sequence ID" value="AYV22755.1"/>
    <property type="molecule type" value="Genomic_DNA"/>
</dbReference>
<organism evidence="3 4">
    <name type="scientific">Vibrio mediterranei</name>
    <dbReference type="NCBI Taxonomy" id="689"/>
    <lineage>
        <taxon>Bacteria</taxon>
        <taxon>Pseudomonadati</taxon>
        <taxon>Pseudomonadota</taxon>
        <taxon>Gammaproteobacteria</taxon>
        <taxon>Vibrionales</taxon>
        <taxon>Vibrionaceae</taxon>
        <taxon>Vibrio</taxon>
    </lineage>
</organism>
<accession>A0A3G4VEB5</accession>
<dbReference type="Pfam" id="PF18153">
    <property type="entry name" value="Cap15_CD_rec"/>
    <property type="match status" value="1"/>
</dbReference>
<name>A0A3G4VEB5_9VIBR</name>
<keyword evidence="1" id="KW-0472">Membrane</keyword>
<feature type="domain" description="CD-NTase-associated protein 15" evidence="2">
    <location>
        <begin position="90"/>
        <end position="219"/>
    </location>
</feature>
<dbReference type="InterPro" id="IPR041208">
    <property type="entry name" value="Cap15"/>
</dbReference>
<proteinExistence type="predicted"/>
<evidence type="ECO:0000313" key="3">
    <source>
        <dbReference type="EMBL" id="AYV22755.1"/>
    </source>
</evidence>
<gene>
    <name evidence="3" type="ORF">ECB94_16505</name>
</gene>
<sequence length="224" mass="25602">MWKVLPKFGVAKLLMFAVCILVTIGGVWVTSGWSGVAEFFKNDGFDVVARLTVPILFIFVGLTWLLGTYVWRAVWKIPYIGTELLNQKVCPDLNGTWVGEVVSTFKDKDGNPYRKPVTLDIKASFFNFDIRLISDDQYQRSTVVQSEIYKDHRDGSFYLSYIFESVVDQPLETDDSKFDGSAKLNIRFNESEMSLVGTYWTNRCWQKGMQTAGTIELRKKQSAQ</sequence>
<reference evidence="3 4" key="1">
    <citation type="submission" date="2018-11" db="EMBL/GenBank/DDBJ databases">
        <title>Complete Genome Sequence of Vbrio mediterranei 117-T6: a Potential Pathogen Bacteria Isolated from the Conchocelis of Pyropia.</title>
        <authorList>
            <person name="Liu Q."/>
        </authorList>
    </citation>
    <scope>NUCLEOTIDE SEQUENCE [LARGE SCALE GENOMIC DNA]</scope>
    <source>
        <strain evidence="3 4">117-T6</strain>
    </source>
</reference>
<evidence type="ECO:0000256" key="1">
    <source>
        <dbReference type="SAM" id="Phobius"/>
    </source>
</evidence>